<dbReference type="EMBL" id="JAPWDQ010000002">
    <property type="protein sequence ID" value="KAJ5492699.1"/>
    <property type="molecule type" value="Genomic_DNA"/>
</dbReference>
<comment type="caution">
    <text evidence="2">The sequence shown here is derived from an EMBL/GenBank/DDBJ whole genome shotgun (WGS) entry which is preliminary data.</text>
</comment>
<reference evidence="2" key="2">
    <citation type="journal article" date="2023" name="IMA Fungus">
        <title>Comparative genomic study of the Penicillium genus elucidates a diverse pangenome and 15 lateral gene transfer events.</title>
        <authorList>
            <person name="Petersen C."/>
            <person name="Sorensen T."/>
            <person name="Nielsen M.R."/>
            <person name="Sondergaard T.E."/>
            <person name="Sorensen J.L."/>
            <person name="Fitzpatrick D.A."/>
            <person name="Frisvad J.C."/>
            <person name="Nielsen K.L."/>
        </authorList>
    </citation>
    <scope>NUCLEOTIDE SEQUENCE</scope>
    <source>
        <strain evidence="2">IBT 30728</strain>
    </source>
</reference>
<feature type="domain" description="Aminoglycoside phosphotransferase" evidence="1">
    <location>
        <begin position="78"/>
        <end position="277"/>
    </location>
</feature>
<reference evidence="2" key="1">
    <citation type="submission" date="2022-12" db="EMBL/GenBank/DDBJ databases">
        <authorList>
            <person name="Petersen C."/>
        </authorList>
    </citation>
    <scope>NUCLEOTIDE SEQUENCE</scope>
    <source>
        <strain evidence="2">IBT 30728</strain>
    </source>
</reference>
<gene>
    <name evidence="2" type="ORF">N7539_001445</name>
</gene>
<dbReference type="Proteomes" id="UP001148312">
    <property type="component" value="Unassembled WGS sequence"/>
</dbReference>
<dbReference type="SUPFAM" id="SSF56112">
    <property type="entry name" value="Protein kinase-like (PK-like)"/>
    <property type="match status" value="1"/>
</dbReference>
<organism evidence="2 3">
    <name type="scientific">Penicillium diatomitis</name>
    <dbReference type="NCBI Taxonomy" id="2819901"/>
    <lineage>
        <taxon>Eukaryota</taxon>
        <taxon>Fungi</taxon>
        <taxon>Dikarya</taxon>
        <taxon>Ascomycota</taxon>
        <taxon>Pezizomycotina</taxon>
        <taxon>Eurotiomycetes</taxon>
        <taxon>Eurotiomycetidae</taxon>
        <taxon>Eurotiales</taxon>
        <taxon>Aspergillaceae</taxon>
        <taxon>Penicillium</taxon>
    </lineage>
</organism>
<dbReference type="GeneID" id="81621297"/>
<dbReference type="RefSeq" id="XP_056793079.1">
    <property type="nucleotide sequence ID" value="XM_056931048.1"/>
</dbReference>
<accession>A0A9X0C076</accession>
<dbReference type="InterPro" id="IPR002575">
    <property type="entry name" value="Aminoglycoside_PTrfase"/>
</dbReference>
<dbReference type="InterPro" id="IPR051678">
    <property type="entry name" value="AGP_Transferase"/>
</dbReference>
<sequence>MSAITSFLRPDFTWPRPMGSSICKSTPKVPSSPGKLRLRAWGIVHEALYYISEWYCACFGIQFDANIIQLPFGLVLKWTDRTSLEEAAAMHMARAAGMPIPKVLCCGEHPNAPYNRNFSILMTRLPGSPLENSADTLLVESEDPWLFELRECVIAMRRWTSPHSAEICSAIGTSIRSPRVPGHIMGPFADENEFNDYLLSTASGHGFDTTAEYIKALEQANEIRNYPHRITFTHGDLKAHNILVGDDGHLSGFLDWESAGWYPEYWDFTTAMRYGTNSWWFQVASWIGGDQYRRELKCDIALNSLTVDSYIAF</sequence>
<dbReference type="Gene3D" id="3.90.1200.10">
    <property type="match status" value="1"/>
</dbReference>
<evidence type="ECO:0000313" key="2">
    <source>
        <dbReference type="EMBL" id="KAJ5492699.1"/>
    </source>
</evidence>
<dbReference type="AlphaFoldDB" id="A0A9X0C076"/>
<dbReference type="InterPro" id="IPR011009">
    <property type="entry name" value="Kinase-like_dom_sf"/>
</dbReference>
<dbReference type="PANTHER" id="PTHR21310:SF55">
    <property type="entry name" value="AMINOGLYCOSIDE PHOSPHOTRANSFERASE DOMAIN-CONTAINING PROTEIN"/>
    <property type="match status" value="1"/>
</dbReference>
<evidence type="ECO:0000259" key="1">
    <source>
        <dbReference type="Pfam" id="PF01636"/>
    </source>
</evidence>
<protein>
    <recommendedName>
        <fullName evidence="1">Aminoglycoside phosphotransferase domain-containing protein</fullName>
    </recommendedName>
</protein>
<evidence type="ECO:0000313" key="3">
    <source>
        <dbReference type="Proteomes" id="UP001148312"/>
    </source>
</evidence>
<keyword evidence="3" id="KW-1185">Reference proteome</keyword>
<name>A0A9X0C076_9EURO</name>
<proteinExistence type="predicted"/>
<dbReference type="PANTHER" id="PTHR21310">
    <property type="entry name" value="AMINOGLYCOSIDE PHOSPHOTRANSFERASE-RELATED-RELATED"/>
    <property type="match status" value="1"/>
</dbReference>
<dbReference type="Pfam" id="PF01636">
    <property type="entry name" value="APH"/>
    <property type="match status" value="1"/>
</dbReference>